<dbReference type="InterPro" id="IPR027417">
    <property type="entry name" value="P-loop_NTPase"/>
</dbReference>
<dbReference type="Gene3D" id="3.40.50.300">
    <property type="entry name" value="P-loop containing nucleotide triphosphate hydrolases"/>
    <property type="match status" value="1"/>
</dbReference>
<keyword evidence="2" id="KW-1185">Reference proteome</keyword>
<comment type="caution">
    <text evidence="1">The sequence shown here is derived from an EMBL/GenBank/DDBJ whole genome shotgun (WGS) entry which is preliminary data.</text>
</comment>
<dbReference type="SUPFAM" id="SSF52540">
    <property type="entry name" value="P-loop containing nucleoside triphosphate hydrolases"/>
    <property type="match status" value="1"/>
</dbReference>
<dbReference type="EMBL" id="JAFJZZ010000001">
    <property type="protein sequence ID" value="MBN7772684.1"/>
    <property type="molecule type" value="Genomic_DNA"/>
</dbReference>
<evidence type="ECO:0000313" key="1">
    <source>
        <dbReference type="EMBL" id="MBN7772684.1"/>
    </source>
</evidence>
<protein>
    <submittedName>
        <fullName evidence="1">AAA family ATPase</fullName>
    </submittedName>
</protein>
<name>A0A939D768_CLOAM</name>
<dbReference type="RefSeq" id="WP_206581466.1">
    <property type="nucleotide sequence ID" value="NZ_JAFJZZ010000001.1"/>
</dbReference>
<organism evidence="1 2">
    <name type="scientific">Clostridium aminobutyricum</name>
    <dbReference type="NCBI Taxonomy" id="33953"/>
    <lineage>
        <taxon>Bacteria</taxon>
        <taxon>Bacillati</taxon>
        <taxon>Bacillota</taxon>
        <taxon>Clostridia</taxon>
        <taxon>Eubacteriales</taxon>
        <taxon>Clostridiaceae</taxon>
        <taxon>Clostridium</taxon>
    </lineage>
</organism>
<dbReference type="AlphaFoldDB" id="A0A939D768"/>
<accession>A0A939D768</accession>
<reference evidence="1" key="1">
    <citation type="submission" date="2021-02" db="EMBL/GenBank/DDBJ databases">
        <title>Abyssanaerobacter marinus gen.nov., sp., nov, anaerobic bacterium isolated from the Onnuri vent field of Indian Ocean and suggestion of Mogibacteriaceae fam. nov., and proposal of reclassification of ambiguous this family's genus member.</title>
        <authorList>
            <person name="Kim Y.J."/>
            <person name="Yang J.-A."/>
        </authorList>
    </citation>
    <scope>NUCLEOTIDE SEQUENCE</scope>
    <source>
        <strain evidence="1">DSM 2634</strain>
    </source>
</reference>
<evidence type="ECO:0000313" key="2">
    <source>
        <dbReference type="Proteomes" id="UP000664545"/>
    </source>
</evidence>
<sequence>MEIITIMLVSKDLDYAYTFAKCMSAKNNRFLFTVVDTLSFHQDTNFKKYDVLLLDGEHQAAPKPFIQLVEKRVTTPIAEEQQLYLYKYENTNYFESQILFFYGMITGRKEMHLPKENTKILTFHGSCGGSGKTSVSLGLAQELKRFHDKKILYINYEEIESTPLYFRCEDRYKTISDYLYYINSGKNIGSSISSFTIKDEYGVETFAPSKGRNELKALNNEELSAFFKQLLECGLYDFILVDSDGSLTDESLWILSVSDQIIVVERYGEESKQHKFRNYLEFCLGSILVEKVVSVVNFCEGIENEEHADLFIDADSVSLKSIREGNFIYKTINIDKDFGVGIKELYAKLTLILQ</sequence>
<dbReference type="Proteomes" id="UP000664545">
    <property type="component" value="Unassembled WGS sequence"/>
</dbReference>
<proteinExistence type="predicted"/>
<gene>
    <name evidence="1" type="ORF">JYB65_04855</name>
</gene>